<gene>
    <name evidence="1" type="ORF">V1477_008385</name>
</gene>
<sequence>MGAYLNAHAYSEMVEPQNCNRRRTIESRRLAGECPTFTDNSLENPLDIRLPYGNRCLCSYAKS</sequence>
<organism evidence="1 2">
    <name type="scientific">Vespula maculifrons</name>
    <name type="common">Eastern yellow jacket</name>
    <name type="synonym">Wasp</name>
    <dbReference type="NCBI Taxonomy" id="7453"/>
    <lineage>
        <taxon>Eukaryota</taxon>
        <taxon>Metazoa</taxon>
        <taxon>Ecdysozoa</taxon>
        <taxon>Arthropoda</taxon>
        <taxon>Hexapoda</taxon>
        <taxon>Insecta</taxon>
        <taxon>Pterygota</taxon>
        <taxon>Neoptera</taxon>
        <taxon>Endopterygota</taxon>
        <taxon>Hymenoptera</taxon>
        <taxon>Apocrita</taxon>
        <taxon>Aculeata</taxon>
        <taxon>Vespoidea</taxon>
        <taxon>Vespidae</taxon>
        <taxon>Vespinae</taxon>
        <taxon>Vespula</taxon>
    </lineage>
</organism>
<evidence type="ECO:0000313" key="2">
    <source>
        <dbReference type="Proteomes" id="UP001607303"/>
    </source>
</evidence>
<evidence type="ECO:0000313" key="1">
    <source>
        <dbReference type="EMBL" id="KAL2742896.1"/>
    </source>
</evidence>
<dbReference type="AlphaFoldDB" id="A0ABD2CCV9"/>
<proteinExistence type="predicted"/>
<dbReference type="Proteomes" id="UP001607303">
    <property type="component" value="Unassembled WGS sequence"/>
</dbReference>
<name>A0ABD2CCV9_VESMC</name>
<accession>A0ABD2CCV9</accession>
<dbReference type="EMBL" id="JAYRBN010000056">
    <property type="protein sequence ID" value="KAL2742896.1"/>
    <property type="molecule type" value="Genomic_DNA"/>
</dbReference>
<protein>
    <submittedName>
        <fullName evidence="1">Uncharacterized protein</fullName>
    </submittedName>
</protein>
<comment type="caution">
    <text evidence="1">The sequence shown here is derived from an EMBL/GenBank/DDBJ whole genome shotgun (WGS) entry which is preliminary data.</text>
</comment>
<reference evidence="1 2" key="1">
    <citation type="journal article" date="2024" name="Ann. Entomol. Soc. Am.">
        <title>Genomic analyses of the southern and eastern yellowjacket wasps (Hymenoptera: Vespidae) reveal evolutionary signatures of social life.</title>
        <authorList>
            <person name="Catto M.A."/>
            <person name="Caine P.B."/>
            <person name="Orr S.E."/>
            <person name="Hunt B.G."/>
            <person name="Goodisman M.A.D."/>
        </authorList>
    </citation>
    <scope>NUCLEOTIDE SEQUENCE [LARGE SCALE GENOMIC DNA]</scope>
    <source>
        <strain evidence="1">232</strain>
        <tissue evidence="1">Head and thorax</tissue>
    </source>
</reference>
<keyword evidence="2" id="KW-1185">Reference proteome</keyword>